<evidence type="ECO:0000256" key="7">
    <source>
        <dbReference type="SAM" id="MobiDB-lite"/>
    </source>
</evidence>
<reference evidence="8" key="1">
    <citation type="submission" date="2021-02" db="EMBL/GenBank/DDBJ databases">
        <authorList>
            <person name="Dougan E. K."/>
            <person name="Rhodes N."/>
            <person name="Thang M."/>
            <person name="Chan C."/>
        </authorList>
    </citation>
    <scope>NUCLEOTIDE SEQUENCE</scope>
</reference>
<feature type="compositionally biased region" description="Basic and acidic residues" evidence="7">
    <location>
        <begin position="195"/>
        <end position="213"/>
    </location>
</feature>
<dbReference type="EMBL" id="CAJNDS010002376">
    <property type="protein sequence ID" value="CAE7454707.1"/>
    <property type="molecule type" value="Genomic_DNA"/>
</dbReference>
<evidence type="ECO:0000256" key="1">
    <source>
        <dbReference type="ARBA" id="ARBA00003056"/>
    </source>
</evidence>
<organism evidence="8 9">
    <name type="scientific">Symbiodinium natans</name>
    <dbReference type="NCBI Taxonomy" id="878477"/>
    <lineage>
        <taxon>Eukaryota</taxon>
        <taxon>Sar</taxon>
        <taxon>Alveolata</taxon>
        <taxon>Dinophyceae</taxon>
        <taxon>Suessiales</taxon>
        <taxon>Symbiodiniaceae</taxon>
        <taxon>Symbiodinium</taxon>
    </lineage>
</organism>
<feature type="compositionally biased region" description="Polar residues" evidence="7">
    <location>
        <begin position="229"/>
        <end position="246"/>
    </location>
</feature>
<dbReference type="AlphaFoldDB" id="A0A812RSR6"/>
<sequence>MEDDYAHPYEDSIEKFTTYEDYLDSQITPQDRFYLEEDELARQLVEIGCRKGEVLTREDFAARREAAENAKKARLQSAPKVLASAQKKLTDFPVLRHLACREELVRSGKLSTIIFIRDKNHRGQEISGYIDYGHRLKTENFEPYFERKKRLLPKSSDLSFYNWDTQHSTSNESPNFQILPDHEQGLLFKNKRDRKVLSVDPRSEPGDNSKRLEAPCNRADNGELGAPPGTSSLDRLRSNGNKSPSETWKHAQPHLTNVTQRDSTKRRWLLACLVLVVAWHQSAEGLGFVGSFQADRDAQVAAIARRVYPASHSGKKLIIKLPKALGFQTMADVPKESVVQPLELTLKHQKLNYWELSKSGYNVSEVFIRFPGKTPWKRIGEVAHKEGDFREAISCQYNSLIRRAHYLYRKFRFWFQKSTPAQLGYTDTEGQIVAVDDGPPELGVEPQELKAMMRRSGFLPGRKPLHWVPTRAAVKGLYTSKKDHHRQKGWLMKRNFQQRIDAHKWWNPRKYRGRYMEVQTRKRGIVTGTGPSR</sequence>
<comment type="function">
    <text evidence="1">May be involved in spermatogenesis.</text>
</comment>
<dbReference type="PANTHER" id="PTHR33588:SF1">
    <property type="entry name" value="CILIA- AND FLAGELLA-ASSOCIATED PROTEIN 299"/>
    <property type="match status" value="1"/>
</dbReference>
<dbReference type="OrthoDB" id="2136125at2759"/>
<dbReference type="Proteomes" id="UP000604046">
    <property type="component" value="Unassembled WGS sequence"/>
</dbReference>
<gene>
    <name evidence="8" type="primary">cfap299</name>
    <name evidence="8" type="ORF">SNAT2548_LOCUS24991</name>
</gene>
<accession>A0A812RSR6</accession>
<comment type="caution">
    <text evidence="8">The sequence shown here is derived from an EMBL/GenBank/DDBJ whole genome shotgun (WGS) entry which is preliminary data.</text>
</comment>
<evidence type="ECO:0000256" key="6">
    <source>
        <dbReference type="ARBA" id="ARBA00023242"/>
    </source>
</evidence>
<dbReference type="Pfam" id="PF14713">
    <property type="entry name" value="DUF4464"/>
    <property type="match status" value="1"/>
</dbReference>
<evidence type="ECO:0000313" key="8">
    <source>
        <dbReference type="EMBL" id="CAE7454707.1"/>
    </source>
</evidence>
<dbReference type="InterPro" id="IPR027887">
    <property type="entry name" value="DUF4464"/>
</dbReference>
<evidence type="ECO:0000256" key="3">
    <source>
        <dbReference type="ARBA" id="ARBA00004496"/>
    </source>
</evidence>
<keyword evidence="5" id="KW-0963">Cytoplasm</keyword>
<feature type="region of interest" description="Disordered" evidence="7">
    <location>
        <begin position="194"/>
        <end position="260"/>
    </location>
</feature>
<comment type="subcellular location">
    <subcellularLocation>
        <location evidence="3">Cytoplasm</location>
    </subcellularLocation>
    <subcellularLocation>
        <location evidence="2">Nucleus</location>
    </subcellularLocation>
</comment>
<evidence type="ECO:0000256" key="4">
    <source>
        <dbReference type="ARBA" id="ARBA00021436"/>
    </source>
</evidence>
<evidence type="ECO:0000256" key="5">
    <source>
        <dbReference type="ARBA" id="ARBA00022490"/>
    </source>
</evidence>
<dbReference type="GO" id="GO:0005634">
    <property type="term" value="C:nucleus"/>
    <property type="evidence" value="ECO:0007669"/>
    <property type="project" value="UniProtKB-SubCell"/>
</dbReference>
<protein>
    <recommendedName>
        <fullName evidence="4">Cilia- and flagella-associated protein 299</fullName>
    </recommendedName>
</protein>
<evidence type="ECO:0000313" key="9">
    <source>
        <dbReference type="Proteomes" id="UP000604046"/>
    </source>
</evidence>
<name>A0A812RSR6_9DINO</name>
<dbReference type="GO" id="GO:0005737">
    <property type="term" value="C:cytoplasm"/>
    <property type="evidence" value="ECO:0007669"/>
    <property type="project" value="UniProtKB-SubCell"/>
</dbReference>
<proteinExistence type="predicted"/>
<keyword evidence="6" id="KW-0539">Nucleus</keyword>
<keyword evidence="9" id="KW-1185">Reference proteome</keyword>
<dbReference type="PANTHER" id="PTHR33588">
    <property type="entry name" value="CILIA- AND FLAGELLA-ASSOCIATED PROTEIN 299"/>
    <property type="match status" value="1"/>
</dbReference>
<evidence type="ECO:0000256" key="2">
    <source>
        <dbReference type="ARBA" id="ARBA00004123"/>
    </source>
</evidence>